<comment type="similarity">
    <text evidence="7 9">Belongs to the peptidase S1 family. CLIP subfamily.</text>
</comment>
<keyword evidence="3 8" id="KW-0378">Hydrolase</keyword>
<evidence type="ECO:0000256" key="9">
    <source>
        <dbReference type="RuleBase" id="RU366078"/>
    </source>
</evidence>
<dbReference type="InterPro" id="IPR043504">
    <property type="entry name" value="Peptidase_S1_PA_chymotrypsin"/>
</dbReference>
<evidence type="ECO:0000256" key="2">
    <source>
        <dbReference type="ARBA" id="ARBA00022729"/>
    </source>
</evidence>
<keyword evidence="5" id="KW-1015">Disulfide bond</keyword>
<evidence type="ECO:0000256" key="10">
    <source>
        <dbReference type="SAM" id="MobiDB-lite"/>
    </source>
</evidence>
<dbReference type="InterPro" id="IPR038565">
    <property type="entry name" value="CLIP_sf"/>
</dbReference>
<dbReference type="GO" id="GO:0004252">
    <property type="term" value="F:serine-type endopeptidase activity"/>
    <property type="evidence" value="ECO:0007669"/>
    <property type="project" value="UniProtKB-UniRule"/>
</dbReference>
<dbReference type="SUPFAM" id="SSF50494">
    <property type="entry name" value="Trypsin-like serine proteases"/>
    <property type="match status" value="1"/>
</dbReference>
<evidence type="ECO:0000256" key="6">
    <source>
        <dbReference type="ARBA" id="ARBA00023180"/>
    </source>
</evidence>
<evidence type="ECO:0000256" key="8">
    <source>
        <dbReference type="RuleBase" id="RU363034"/>
    </source>
</evidence>
<dbReference type="GO" id="GO:0005576">
    <property type="term" value="C:extracellular region"/>
    <property type="evidence" value="ECO:0007669"/>
    <property type="project" value="UniProtKB-SubCell"/>
</dbReference>
<feature type="region of interest" description="Disordered" evidence="10">
    <location>
        <begin position="90"/>
        <end position="147"/>
    </location>
</feature>
<dbReference type="AlphaFoldDB" id="A0A2L0ARU7"/>
<reference evidence="13" key="1">
    <citation type="submission" date="2018-05" db="EMBL/GenBank/DDBJ databases">
        <authorList>
            <person name="Lanie J.A."/>
            <person name="Ng W.-L."/>
            <person name="Kazmierczak K.M."/>
            <person name="Andrzejewski T.M."/>
            <person name="Davidsen T.M."/>
            <person name="Wayne K.J."/>
            <person name="Tettelin H."/>
            <person name="Glass J.I."/>
            <person name="Rusch D."/>
            <person name="Podicherti R."/>
            <person name="Tsui H.-C.T."/>
            <person name="Winkler M.E."/>
        </authorList>
    </citation>
    <scope>NUCLEOTIDE SEQUENCE</scope>
</reference>
<dbReference type="PANTHER" id="PTHR24258:SF144">
    <property type="entry name" value="GH14088P"/>
    <property type="match status" value="1"/>
</dbReference>
<sequence>MQRLSAVTVVVVAVVVLGGGGGGVEAAHRSLRQLFPQSSPDCSNGLQCIPIRSCPVFISLLSKPSPDGIKKLQQSHCGFADDGSPLTCCPDGDSGKPTETGGDFRPTVSPSRPIQTTPSPPIPAPTRPLTRPTTQAPTSGGEGQLPKQCGLSSAGQTRIFFGEDSPLGAYPWIALLGYTSRFQPQVVWGCGGSLINSRYVVTAGHCTAEEFTFNRDLTVIRLGEHNLSTEIDCESRGGRRTCAPPHQTFSPVEIIRHSDFNTRGTVSDDIALIRLDKEVEFNAFVGPICLPPPTTDLTSFLGGRQAFVAGWGATERGPDTQILQQVRIPFVTRDECNPHYNNALLPEQVCFGGDGRQDSCFGDSGGPVVAPAPGGGPFLLLALVSFGQPSCGVEGVPAVYTSTAAYRSWILENIKP</sequence>
<dbReference type="PROSITE" id="PS51888">
    <property type="entry name" value="CLIP"/>
    <property type="match status" value="1"/>
</dbReference>
<dbReference type="EC" id="3.4.21.-" evidence="8"/>
<dbReference type="InterPro" id="IPR022700">
    <property type="entry name" value="CLIP"/>
</dbReference>
<dbReference type="InterPro" id="IPR009003">
    <property type="entry name" value="Peptidase_S1_PA"/>
</dbReference>
<keyword evidence="9" id="KW-0964">Secreted</keyword>
<evidence type="ECO:0000256" key="3">
    <source>
        <dbReference type="ARBA" id="ARBA00022801"/>
    </source>
</evidence>
<keyword evidence="1 8" id="KW-0645">Protease</keyword>
<dbReference type="GO" id="GO:0006508">
    <property type="term" value="P:proteolysis"/>
    <property type="evidence" value="ECO:0007669"/>
    <property type="project" value="UniProtKB-KW"/>
</dbReference>
<dbReference type="PROSITE" id="PS00134">
    <property type="entry name" value="TRYPSIN_HIS"/>
    <property type="match status" value="1"/>
</dbReference>
<dbReference type="InterPro" id="IPR018114">
    <property type="entry name" value="TRYPSIN_HIS"/>
</dbReference>
<evidence type="ECO:0000259" key="12">
    <source>
        <dbReference type="PROSITE" id="PS51888"/>
    </source>
</evidence>
<dbReference type="SMART" id="SM00020">
    <property type="entry name" value="Tryp_SPc"/>
    <property type="match status" value="1"/>
</dbReference>
<comment type="subcellular location">
    <subcellularLocation>
        <location evidence="9">Secreted</location>
    </subcellularLocation>
</comment>
<evidence type="ECO:0000256" key="1">
    <source>
        <dbReference type="ARBA" id="ARBA00022670"/>
    </source>
</evidence>
<dbReference type="PROSITE" id="PS50240">
    <property type="entry name" value="TRYPSIN_DOM"/>
    <property type="match status" value="1"/>
</dbReference>
<dbReference type="InterPro" id="IPR001254">
    <property type="entry name" value="Trypsin_dom"/>
</dbReference>
<proteinExistence type="evidence at transcript level"/>
<dbReference type="Pfam" id="PF12032">
    <property type="entry name" value="CLIP"/>
    <property type="match status" value="1"/>
</dbReference>
<dbReference type="Pfam" id="PF00089">
    <property type="entry name" value="Trypsin"/>
    <property type="match status" value="1"/>
</dbReference>
<evidence type="ECO:0000259" key="11">
    <source>
        <dbReference type="PROSITE" id="PS50240"/>
    </source>
</evidence>
<dbReference type="Gene3D" id="3.30.1640.30">
    <property type="match status" value="1"/>
</dbReference>
<feature type="signal peptide" evidence="9">
    <location>
        <begin position="1"/>
        <end position="26"/>
    </location>
</feature>
<evidence type="ECO:0000256" key="7">
    <source>
        <dbReference type="ARBA" id="ARBA00024195"/>
    </source>
</evidence>
<keyword evidence="2 9" id="KW-0732">Signal</keyword>
<accession>A0A2L0ARU7</accession>
<feature type="domain" description="Clip" evidence="12">
    <location>
        <begin position="41"/>
        <end position="89"/>
    </location>
</feature>
<keyword evidence="6" id="KW-0325">Glycoprotein</keyword>
<dbReference type="PANTHER" id="PTHR24258">
    <property type="entry name" value="SERINE PROTEASE-RELATED"/>
    <property type="match status" value="1"/>
</dbReference>
<feature type="domain" description="Peptidase S1" evidence="11">
    <location>
        <begin position="159"/>
        <end position="415"/>
    </location>
</feature>
<organism evidence="13">
    <name type="scientific">Scylla paramamosain</name>
    <name type="common">Mud crab</name>
    <dbReference type="NCBI Taxonomy" id="85552"/>
    <lineage>
        <taxon>Eukaryota</taxon>
        <taxon>Metazoa</taxon>
        <taxon>Ecdysozoa</taxon>
        <taxon>Arthropoda</taxon>
        <taxon>Crustacea</taxon>
        <taxon>Multicrustacea</taxon>
        <taxon>Malacostraca</taxon>
        <taxon>Eumalacostraca</taxon>
        <taxon>Eucarida</taxon>
        <taxon>Decapoda</taxon>
        <taxon>Pleocyemata</taxon>
        <taxon>Brachyura</taxon>
        <taxon>Eubrachyura</taxon>
        <taxon>Portunoidea</taxon>
        <taxon>Portunidae</taxon>
        <taxon>Portuninae</taxon>
        <taxon>Scylla</taxon>
    </lineage>
</organism>
<protein>
    <recommendedName>
        <fullName evidence="9">CLIP domain-containing serine protease</fullName>
        <ecNumber evidence="8">3.4.21.-</ecNumber>
    </recommendedName>
</protein>
<dbReference type="CDD" id="cd00190">
    <property type="entry name" value="Tryp_SPc"/>
    <property type="match status" value="1"/>
</dbReference>
<feature type="chain" id="PRO_5023967330" description="CLIP domain-containing serine protease" evidence="9">
    <location>
        <begin position="27"/>
        <end position="416"/>
    </location>
</feature>
<comment type="domain">
    <text evidence="9">The clip domain consists of 35-55 residues which are 'knitted' together usually by 3 conserved disulfide bonds forming a clip-like compact structure.</text>
</comment>
<name>A0A2L0ARU7_SCYPA</name>
<evidence type="ECO:0000256" key="5">
    <source>
        <dbReference type="ARBA" id="ARBA00023157"/>
    </source>
</evidence>
<dbReference type="InterPro" id="IPR033116">
    <property type="entry name" value="TRYPSIN_SER"/>
</dbReference>
<keyword evidence="4 8" id="KW-0720">Serine protease</keyword>
<evidence type="ECO:0000256" key="4">
    <source>
        <dbReference type="ARBA" id="ARBA00022825"/>
    </source>
</evidence>
<dbReference type="EMBL" id="MG515603">
    <property type="protein sequence ID" value="AUW64506.2"/>
    <property type="molecule type" value="mRNA"/>
</dbReference>
<dbReference type="PRINTS" id="PR00722">
    <property type="entry name" value="CHYMOTRYPSIN"/>
</dbReference>
<dbReference type="Gene3D" id="2.40.10.10">
    <property type="entry name" value="Trypsin-like serine proteases"/>
    <property type="match status" value="2"/>
</dbReference>
<evidence type="ECO:0000313" key="13">
    <source>
        <dbReference type="EMBL" id="AUW64506.2"/>
    </source>
</evidence>
<feature type="compositionally biased region" description="Low complexity" evidence="10">
    <location>
        <begin position="127"/>
        <end position="138"/>
    </location>
</feature>
<dbReference type="PROSITE" id="PS00135">
    <property type="entry name" value="TRYPSIN_SER"/>
    <property type="match status" value="1"/>
</dbReference>
<dbReference type="FunFam" id="2.40.10.10:FF:000028">
    <property type="entry name" value="Serine protease easter"/>
    <property type="match status" value="1"/>
</dbReference>
<dbReference type="InterPro" id="IPR001314">
    <property type="entry name" value="Peptidase_S1A"/>
</dbReference>